<dbReference type="Proteomes" id="UP000269499">
    <property type="component" value="Unassembled WGS sequence"/>
</dbReference>
<organism evidence="1 2">
    <name type="scientific">Thermoproteota archaeon</name>
    <dbReference type="NCBI Taxonomy" id="2056631"/>
    <lineage>
        <taxon>Archaea</taxon>
        <taxon>Thermoproteota</taxon>
    </lineage>
</organism>
<dbReference type="EMBL" id="QMRA01000056">
    <property type="protein sequence ID" value="RLE53679.1"/>
    <property type="molecule type" value="Genomic_DNA"/>
</dbReference>
<sequence>MTGMSGYDFKVDLHTINHICEEPREYSTLIFVKKQVFTLERLRLLDVIEYIHRIRGKLEKFNKNIYNGFNAIFNALTLTREFLNYYYSRWASYDVSKLSLDEVERLRKEDAERVIEITKRAFLHAMSIIEFSVKGAVE</sequence>
<dbReference type="AlphaFoldDB" id="A0A497F2Z2"/>
<name>A0A497F2Z2_9CREN</name>
<gene>
    <name evidence="1" type="ORF">DRJ26_03070</name>
</gene>
<protein>
    <submittedName>
        <fullName evidence="1">Uncharacterized protein</fullName>
    </submittedName>
</protein>
<accession>A0A497F2Z2</accession>
<reference evidence="1 2" key="1">
    <citation type="submission" date="2018-06" db="EMBL/GenBank/DDBJ databases">
        <title>Extensive metabolic versatility and redundancy in microbially diverse, dynamic hydrothermal sediments.</title>
        <authorList>
            <person name="Dombrowski N."/>
            <person name="Teske A."/>
            <person name="Baker B.J."/>
        </authorList>
    </citation>
    <scope>NUCLEOTIDE SEQUENCE [LARGE SCALE GENOMIC DNA]</scope>
    <source>
        <strain evidence="1">B20_G2</strain>
    </source>
</reference>
<comment type="caution">
    <text evidence="1">The sequence shown here is derived from an EMBL/GenBank/DDBJ whole genome shotgun (WGS) entry which is preliminary data.</text>
</comment>
<proteinExistence type="predicted"/>
<evidence type="ECO:0000313" key="2">
    <source>
        <dbReference type="Proteomes" id="UP000269499"/>
    </source>
</evidence>
<evidence type="ECO:0000313" key="1">
    <source>
        <dbReference type="EMBL" id="RLE53679.1"/>
    </source>
</evidence>